<dbReference type="RefSeq" id="WP_067983238.1">
    <property type="nucleotide sequence ID" value="NZ_VMSD01000004.1"/>
</dbReference>
<sequence length="1147" mass="123312">MSEMLWVAVPSGRDGAELSVRVLVVPRLDEGTLVDFGLADWPSLLNDQTGFELRVRTDTGERVVASAPRLVARARSELWHEFFGGDAGFVRQWEDRTVGPPQVSDTSATATKVAATLRTVTRVGAERPPEETEAAVREQLATWHGTATAPVPDDNEPPPPVVADFHRTVANLREHPAVLLELGLVFELRCAATDLGEGTALLSVRCVDPPFLRNLVTAPWTRYELTATGFRPAPDPSASSGIRAGMLDLSDSVSLTDPSAPAASRRWAIATFDIDGGADGFRQAAHDFAANTPADPVLPPVRSSGITLLQPGRGREYLARSGASTRRARDLGDVVFTAEDLVLGYRVDIRREGTPWLSVCARDAGYRVNGVDIVAGREEGHVKPFAAVRGADGQLRADEAVLRWDGWSLALPSPNLRGDTTGPARNPAQPLPFDFAWDYTVPPRSMPALRFADLYQVRVRIADMAGGGLTTAELDDATVASAAVSYLRHDPVPPPQVHGPAALATGATVTRLVIRSDAGRSVADLHAENPEYPVRDSRVLRAPTAALSLVEQHRMLDERTDEESFQLAQRAMDTDGSGAGLPDPVASGVRAQARFGEAGLVATIGDHSAWSPAWPHYGAKTVELHDSPGAEPITVRWNGDVLSIGLAKGKQARIELSSTLDGELSNHLAISDALAGGAGEPTISPDSTKLGRNPAVTPPVRIEVVHAVKHPLREPVWELPDEAVHRQPGDPTALLTPMFTDAGLDPHSTGRLGVSAAWTDVTDTGTSAATALTPRTLAAVHSQVIDPGHMPSMRFRHEFGDTRHRTVTYTLEAASRYRQYFAATDPDSDFALTRPQTPVVIVSSARPAAPVVLGVVPAFATRVVRTGADRLEFSRDSGRIRVEVARPWYETGAGEQLGVVLAPDADPTPTVAATVSRAGRDPLFGTPDLPSFPQAEWFPSAVEPVDVVVPELGEFVAVAPHEVSPGTDRWFADVQLAVPREQQSYHPFVRLAVARFQRHSLDGMYLSPIVITDAVPLLPHRNVVVERSGDQLRVAVGGTSPNPLNRLELRLESCPAGSVPESVDLVVDDPAEQQGLPVWRPVGAVVERAEDGAVAPLTMPPTADHLRLRLCETEKLTGQQAPDLPAELRLRTVFVATIVLPVEWYRA</sequence>
<gene>
    <name evidence="1" type="ORF">FNL39_104249</name>
</gene>
<reference evidence="1 2" key="1">
    <citation type="submission" date="2019-07" db="EMBL/GenBank/DDBJ databases">
        <title>Genomic Encyclopedia of Type Strains, Phase IV (KMG-IV): sequencing the most valuable type-strain genomes for metagenomic binning, comparative biology and taxonomic classification.</title>
        <authorList>
            <person name="Goeker M."/>
        </authorList>
    </citation>
    <scope>NUCLEOTIDE SEQUENCE [LARGE SCALE GENOMIC DNA]</scope>
    <source>
        <strain evidence="1 2">DSM 44831</strain>
    </source>
</reference>
<proteinExistence type="predicted"/>
<dbReference type="EMBL" id="VMSD01000004">
    <property type="protein sequence ID" value="KAF0846827.1"/>
    <property type="molecule type" value="Genomic_DNA"/>
</dbReference>
<evidence type="ECO:0000313" key="2">
    <source>
        <dbReference type="Proteomes" id="UP000798951"/>
    </source>
</evidence>
<organism evidence="1 2">
    <name type="scientific">Nocardia caishijiensis</name>
    <dbReference type="NCBI Taxonomy" id="184756"/>
    <lineage>
        <taxon>Bacteria</taxon>
        <taxon>Bacillati</taxon>
        <taxon>Actinomycetota</taxon>
        <taxon>Actinomycetes</taxon>
        <taxon>Mycobacteriales</taxon>
        <taxon>Nocardiaceae</taxon>
        <taxon>Nocardia</taxon>
    </lineage>
</organism>
<comment type="caution">
    <text evidence="1">The sequence shown here is derived from an EMBL/GenBank/DDBJ whole genome shotgun (WGS) entry which is preliminary data.</text>
</comment>
<protein>
    <submittedName>
        <fullName evidence="1">Uncharacterized protein</fullName>
    </submittedName>
</protein>
<keyword evidence="2" id="KW-1185">Reference proteome</keyword>
<dbReference type="Proteomes" id="UP000798951">
    <property type="component" value="Unassembled WGS sequence"/>
</dbReference>
<evidence type="ECO:0000313" key="1">
    <source>
        <dbReference type="EMBL" id="KAF0846827.1"/>
    </source>
</evidence>
<accession>A0ABQ6YM20</accession>
<name>A0ABQ6YM20_9NOCA</name>